<name>A0A5C5XPJ8_9PLAN</name>
<evidence type="ECO:0000256" key="1">
    <source>
        <dbReference type="SAM" id="SignalP"/>
    </source>
</evidence>
<gene>
    <name evidence="2" type="ORF">Pan54_47450</name>
</gene>
<dbReference type="RefSeq" id="WP_146505745.1">
    <property type="nucleotide sequence ID" value="NZ_SJPG01000001.1"/>
</dbReference>
<dbReference type="OrthoDB" id="211632at2"/>
<evidence type="ECO:0000313" key="2">
    <source>
        <dbReference type="EMBL" id="TWT63985.1"/>
    </source>
</evidence>
<dbReference type="AlphaFoldDB" id="A0A5C5XPJ8"/>
<organism evidence="2 3">
    <name type="scientific">Rubinisphaera italica</name>
    <dbReference type="NCBI Taxonomy" id="2527969"/>
    <lineage>
        <taxon>Bacteria</taxon>
        <taxon>Pseudomonadati</taxon>
        <taxon>Planctomycetota</taxon>
        <taxon>Planctomycetia</taxon>
        <taxon>Planctomycetales</taxon>
        <taxon>Planctomycetaceae</taxon>
        <taxon>Rubinisphaera</taxon>
    </lineage>
</organism>
<accession>A0A5C5XPJ8</accession>
<dbReference type="EMBL" id="SJPG01000001">
    <property type="protein sequence ID" value="TWT63985.1"/>
    <property type="molecule type" value="Genomic_DNA"/>
</dbReference>
<feature type="chain" id="PRO_5022693132" evidence="1">
    <location>
        <begin position="25"/>
        <end position="260"/>
    </location>
</feature>
<evidence type="ECO:0000313" key="3">
    <source>
        <dbReference type="Proteomes" id="UP000316095"/>
    </source>
</evidence>
<sequence precursor="true">MISKFKRLTLVIAMIAMSCSVANADAPENVKQSDYKAGANDSTNLEQVKHECATGDCTPNGCAYGTYKNDCNCEYCRVGRAHKVRYGHSDGISLRGSGGHIHGGRGDNCRKSIFGRLCGILNYGMGLNREPGASGWGPNGCGGKGCPPIGVYQMTYPVNPDYFDGRDGNVHAAQGYGVPIAVPLAPVVRHQYNYSWGVPASRITHISNHAPQQMQGPNAVYGFHGSQYVGPGAYPGQGGAGYGPGTGAYCPQCQQQAAGQ</sequence>
<protein>
    <submittedName>
        <fullName evidence="2">Uncharacterized protein</fullName>
    </submittedName>
</protein>
<keyword evidence="3" id="KW-1185">Reference proteome</keyword>
<reference evidence="2 3" key="1">
    <citation type="submission" date="2019-02" db="EMBL/GenBank/DDBJ databases">
        <title>Deep-cultivation of Planctomycetes and their phenomic and genomic characterization uncovers novel biology.</title>
        <authorList>
            <person name="Wiegand S."/>
            <person name="Jogler M."/>
            <person name="Boedeker C."/>
            <person name="Pinto D."/>
            <person name="Vollmers J."/>
            <person name="Rivas-Marin E."/>
            <person name="Kohn T."/>
            <person name="Peeters S.H."/>
            <person name="Heuer A."/>
            <person name="Rast P."/>
            <person name="Oberbeckmann S."/>
            <person name="Bunk B."/>
            <person name="Jeske O."/>
            <person name="Meyerdierks A."/>
            <person name="Storesund J.E."/>
            <person name="Kallscheuer N."/>
            <person name="Luecker S."/>
            <person name="Lage O.M."/>
            <person name="Pohl T."/>
            <person name="Merkel B.J."/>
            <person name="Hornburger P."/>
            <person name="Mueller R.-W."/>
            <person name="Bruemmer F."/>
            <person name="Labrenz M."/>
            <person name="Spormann A.M."/>
            <person name="Op Den Camp H."/>
            <person name="Overmann J."/>
            <person name="Amann R."/>
            <person name="Jetten M.S.M."/>
            <person name="Mascher T."/>
            <person name="Medema M.H."/>
            <person name="Devos D.P."/>
            <person name="Kaster A.-K."/>
            <person name="Ovreas L."/>
            <person name="Rohde M."/>
            <person name="Galperin M.Y."/>
            <person name="Jogler C."/>
        </authorList>
    </citation>
    <scope>NUCLEOTIDE SEQUENCE [LARGE SCALE GENOMIC DNA]</scope>
    <source>
        <strain evidence="2 3">Pan54</strain>
    </source>
</reference>
<keyword evidence="1" id="KW-0732">Signal</keyword>
<comment type="caution">
    <text evidence="2">The sequence shown here is derived from an EMBL/GenBank/DDBJ whole genome shotgun (WGS) entry which is preliminary data.</text>
</comment>
<proteinExistence type="predicted"/>
<dbReference type="Proteomes" id="UP000316095">
    <property type="component" value="Unassembled WGS sequence"/>
</dbReference>
<dbReference type="PROSITE" id="PS51257">
    <property type="entry name" value="PROKAR_LIPOPROTEIN"/>
    <property type="match status" value="1"/>
</dbReference>
<feature type="signal peptide" evidence="1">
    <location>
        <begin position="1"/>
        <end position="24"/>
    </location>
</feature>